<protein>
    <submittedName>
        <fullName evidence="1">Uncharacterized protein</fullName>
    </submittedName>
</protein>
<dbReference type="EMBL" id="LAZR01035506">
    <property type="protein sequence ID" value="KKL27319.1"/>
    <property type="molecule type" value="Genomic_DNA"/>
</dbReference>
<sequence>NRRVSGPLPAIRDLKTKKIWVKERGRHRDEIIGGTPIWAGQGIKECQEYIDREGLATFIQECQNEVEEREGALWTRDLLNETRCDIGDLPRLDCQQRFDFRQGGDSDVLPSSLLHNDDYQRIGFSKGPNVGDLPRLDRE</sequence>
<proteinExistence type="predicted"/>
<dbReference type="AlphaFoldDB" id="A0A0F9BZL5"/>
<accession>A0A0F9BZL5</accession>
<feature type="non-terminal residue" evidence="1">
    <location>
        <position position="1"/>
    </location>
</feature>
<name>A0A0F9BZL5_9ZZZZ</name>
<evidence type="ECO:0000313" key="1">
    <source>
        <dbReference type="EMBL" id="KKL27319.1"/>
    </source>
</evidence>
<organism evidence="1">
    <name type="scientific">marine sediment metagenome</name>
    <dbReference type="NCBI Taxonomy" id="412755"/>
    <lineage>
        <taxon>unclassified sequences</taxon>
        <taxon>metagenomes</taxon>
        <taxon>ecological metagenomes</taxon>
    </lineage>
</organism>
<reference evidence="1" key="1">
    <citation type="journal article" date="2015" name="Nature">
        <title>Complex archaea that bridge the gap between prokaryotes and eukaryotes.</title>
        <authorList>
            <person name="Spang A."/>
            <person name="Saw J.H."/>
            <person name="Jorgensen S.L."/>
            <person name="Zaremba-Niedzwiedzka K."/>
            <person name="Martijn J."/>
            <person name="Lind A.E."/>
            <person name="van Eijk R."/>
            <person name="Schleper C."/>
            <person name="Guy L."/>
            <person name="Ettema T.J."/>
        </authorList>
    </citation>
    <scope>NUCLEOTIDE SEQUENCE</scope>
</reference>
<comment type="caution">
    <text evidence="1">The sequence shown here is derived from an EMBL/GenBank/DDBJ whole genome shotgun (WGS) entry which is preliminary data.</text>
</comment>
<gene>
    <name evidence="1" type="ORF">LCGC14_2386350</name>
</gene>